<dbReference type="EMBL" id="JAMKOV010000003">
    <property type="protein sequence ID" value="KAI8041296.1"/>
    <property type="molecule type" value="Genomic_DNA"/>
</dbReference>
<accession>A0A9P9YQP3</accession>
<feature type="non-terminal residue" evidence="2">
    <location>
        <position position="1"/>
    </location>
</feature>
<proteinExistence type="predicted"/>
<evidence type="ECO:0000313" key="3">
    <source>
        <dbReference type="Proteomes" id="UP001059596"/>
    </source>
</evidence>
<gene>
    <name evidence="2" type="ORF">M5D96_005552</name>
</gene>
<keyword evidence="3" id="KW-1185">Reference proteome</keyword>
<dbReference type="Proteomes" id="UP001059596">
    <property type="component" value="Unassembled WGS sequence"/>
</dbReference>
<dbReference type="AlphaFoldDB" id="A0A9P9YQP3"/>
<comment type="caution">
    <text evidence="2">The sequence shown here is derived from an EMBL/GenBank/DDBJ whole genome shotgun (WGS) entry which is preliminary data.</text>
</comment>
<reference evidence="2" key="1">
    <citation type="journal article" date="2023" name="Genome Biol. Evol.">
        <title>Long-read-based Genome Assembly of Drosophila gunungcola Reveals Fewer Chemosensory Genes in Flower-breeding Species.</title>
        <authorList>
            <person name="Negi A."/>
            <person name="Liao B.Y."/>
            <person name="Yeh S.D."/>
        </authorList>
    </citation>
    <scope>NUCLEOTIDE SEQUENCE</scope>
    <source>
        <strain evidence="2">Sukarami</strain>
    </source>
</reference>
<feature type="region of interest" description="Disordered" evidence="1">
    <location>
        <begin position="55"/>
        <end position="74"/>
    </location>
</feature>
<evidence type="ECO:0000313" key="2">
    <source>
        <dbReference type="EMBL" id="KAI8041296.1"/>
    </source>
</evidence>
<name>A0A9P9YQP3_9MUSC</name>
<feature type="non-terminal residue" evidence="2">
    <location>
        <position position="136"/>
    </location>
</feature>
<sequence>DVHNAFEIIETYEKSHQFFSFFKDVRNEEHGDEGSNCFEKCTIKEEELNEDLNETQSNFGTDESKGSEPDLGNMIDGFKGFDDAHNAFEIIGTYERSHQFFSFFKDVREEECDDAGSNCSEEATNNGTQNASSGRK</sequence>
<feature type="compositionally biased region" description="Polar residues" evidence="1">
    <location>
        <begin position="117"/>
        <end position="136"/>
    </location>
</feature>
<feature type="region of interest" description="Disordered" evidence="1">
    <location>
        <begin position="114"/>
        <end position="136"/>
    </location>
</feature>
<organism evidence="2 3">
    <name type="scientific">Drosophila gunungcola</name>
    <name type="common">fruit fly</name>
    <dbReference type="NCBI Taxonomy" id="103775"/>
    <lineage>
        <taxon>Eukaryota</taxon>
        <taxon>Metazoa</taxon>
        <taxon>Ecdysozoa</taxon>
        <taxon>Arthropoda</taxon>
        <taxon>Hexapoda</taxon>
        <taxon>Insecta</taxon>
        <taxon>Pterygota</taxon>
        <taxon>Neoptera</taxon>
        <taxon>Endopterygota</taxon>
        <taxon>Diptera</taxon>
        <taxon>Brachycera</taxon>
        <taxon>Muscomorpha</taxon>
        <taxon>Ephydroidea</taxon>
        <taxon>Drosophilidae</taxon>
        <taxon>Drosophila</taxon>
        <taxon>Sophophora</taxon>
    </lineage>
</organism>
<protein>
    <submittedName>
        <fullName evidence="2">Uncharacterized protein</fullName>
    </submittedName>
</protein>
<evidence type="ECO:0000256" key="1">
    <source>
        <dbReference type="SAM" id="MobiDB-lite"/>
    </source>
</evidence>